<feature type="region of interest" description="FAD-dependent cmnm(5)s(2)U34 oxidoreductase" evidence="10">
    <location>
        <begin position="261"/>
        <end position="659"/>
    </location>
</feature>
<dbReference type="Gene3D" id="3.50.50.60">
    <property type="entry name" value="FAD/NAD(P)-binding domain"/>
    <property type="match status" value="1"/>
</dbReference>
<evidence type="ECO:0000256" key="2">
    <source>
        <dbReference type="ARBA" id="ARBA00022603"/>
    </source>
</evidence>
<dbReference type="InterPro" id="IPR047785">
    <property type="entry name" value="tRNA_MNMC2"/>
</dbReference>
<keyword evidence="3 10" id="KW-0285">Flavoprotein</keyword>
<dbReference type="NCBIfam" id="NF002481">
    <property type="entry name" value="PRK01747.1-2"/>
    <property type="match status" value="1"/>
</dbReference>
<organism evidence="13 14">
    <name type="scientific">Craterilacuibacter sinensis</name>
    <dbReference type="NCBI Taxonomy" id="2686017"/>
    <lineage>
        <taxon>Bacteria</taxon>
        <taxon>Pseudomonadati</taxon>
        <taxon>Pseudomonadota</taxon>
        <taxon>Betaproteobacteria</taxon>
        <taxon>Neisseriales</taxon>
        <taxon>Neisseriaceae</taxon>
        <taxon>Craterilacuibacter</taxon>
    </lineage>
</organism>
<keyword evidence="2 10" id="KW-0489">Methyltransferase</keyword>
<evidence type="ECO:0000256" key="5">
    <source>
        <dbReference type="ARBA" id="ARBA00022691"/>
    </source>
</evidence>
<dbReference type="GO" id="GO:0004808">
    <property type="term" value="F:tRNA (5-methylaminomethyl-2-thiouridylate)(34)-methyltransferase activity"/>
    <property type="evidence" value="ECO:0007669"/>
    <property type="project" value="UniProtKB-EC"/>
</dbReference>
<keyword evidence="8 10" id="KW-0560">Oxidoreductase</keyword>
<dbReference type="GO" id="GO:0032259">
    <property type="term" value="P:methylation"/>
    <property type="evidence" value="ECO:0007669"/>
    <property type="project" value="UniProtKB-KW"/>
</dbReference>
<comment type="caution">
    <text evidence="13">The sequence shown here is derived from an EMBL/GenBank/DDBJ whole genome shotgun (WGS) entry which is preliminary data.</text>
</comment>
<dbReference type="RefSeq" id="WP_160794453.1">
    <property type="nucleotide sequence ID" value="NZ_WSSB01000001.1"/>
</dbReference>
<dbReference type="Gene3D" id="3.40.50.150">
    <property type="entry name" value="Vaccinia Virus protein VP39"/>
    <property type="match status" value="1"/>
</dbReference>
<proteinExistence type="inferred from homology"/>
<evidence type="ECO:0000259" key="12">
    <source>
        <dbReference type="Pfam" id="PF05430"/>
    </source>
</evidence>
<keyword evidence="1 10" id="KW-0963">Cytoplasm</keyword>
<feature type="region of interest" description="tRNA (mnm(5)s(2)U34)-methyltransferase" evidence="10">
    <location>
        <begin position="1"/>
        <end position="235"/>
    </location>
</feature>
<evidence type="ECO:0000256" key="4">
    <source>
        <dbReference type="ARBA" id="ARBA00022679"/>
    </source>
</evidence>
<dbReference type="InterPro" id="IPR029063">
    <property type="entry name" value="SAM-dependent_MTases_sf"/>
</dbReference>
<keyword evidence="5 10" id="KW-0949">S-adenosyl-L-methionine</keyword>
<evidence type="ECO:0000256" key="7">
    <source>
        <dbReference type="ARBA" id="ARBA00022827"/>
    </source>
</evidence>
<dbReference type="GO" id="GO:0016645">
    <property type="term" value="F:oxidoreductase activity, acting on the CH-NH group of donors"/>
    <property type="evidence" value="ECO:0007669"/>
    <property type="project" value="InterPro"/>
</dbReference>
<evidence type="ECO:0000256" key="1">
    <source>
        <dbReference type="ARBA" id="ARBA00022490"/>
    </source>
</evidence>
<dbReference type="InterPro" id="IPR036188">
    <property type="entry name" value="FAD/NAD-bd_sf"/>
</dbReference>
<comment type="similarity">
    <text evidence="10">In the N-terminal section; belongs to the methyltransferase superfamily. tRNA (mnm(5)s(2)U34)-methyltransferase family.</text>
</comment>
<comment type="cofactor">
    <cofactor evidence="10">
        <name>FAD</name>
        <dbReference type="ChEBI" id="CHEBI:57692"/>
    </cofactor>
</comment>
<dbReference type="GO" id="GO:0002098">
    <property type="term" value="P:tRNA wobble uridine modification"/>
    <property type="evidence" value="ECO:0007669"/>
    <property type="project" value="TreeGrafter"/>
</dbReference>
<evidence type="ECO:0000313" key="14">
    <source>
        <dbReference type="Proteomes" id="UP000467214"/>
    </source>
</evidence>
<keyword evidence="7 10" id="KW-0274">FAD</keyword>
<dbReference type="NCBIfam" id="NF033855">
    <property type="entry name" value="tRNA_MNMC2"/>
    <property type="match status" value="1"/>
</dbReference>
<dbReference type="HAMAP" id="MF_01102">
    <property type="entry name" value="MnmC"/>
    <property type="match status" value="1"/>
</dbReference>
<evidence type="ECO:0000256" key="3">
    <source>
        <dbReference type="ARBA" id="ARBA00022630"/>
    </source>
</evidence>
<feature type="domain" description="MnmC-like methyltransferase" evidence="12">
    <location>
        <begin position="113"/>
        <end position="233"/>
    </location>
</feature>
<comment type="similarity">
    <text evidence="10">In the C-terminal section; belongs to the DAO family.</text>
</comment>
<dbReference type="EC" id="1.5.-.-" evidence="10"/>
<dbReference type="PANTHER" id="PTHR13847">
    <property type="entry name" value="SARCOSINE DEHYDROGENASE-RELATED"/>
    <property type="match status" value="1"/>
</dbReference>
<dbReference type="Pfam" id="PF05430">
    <property type="entry name" value="Methyltransf_30"/>
    <property type="match status" value="1"/>
</dbReference>
<dbReference type="NCBIfam" id="TIGR03197">
    <property type="entry name" value="MnmC_Cterm"/>
    <property type="match status" value="1"/>
</dbReference>
<name>A0A845BKJ3_9NEIS</name>
<dbReference type="InterPro" id="IPR006076">
    <property type="entry name" value="FAD-dep_OxRdtase"/>
</dbReference>
<evidence type="ECO:0000256" key="8">
    <source>
        <dbReference type="ARBA" id="ARBA00023002"/>
    </source>
</evidence>
<dbReference type="EC" id="2.1.1.61" evidence="10"/>
<comment type="subcellular location">
    <subcellularLocation>
        <location evidence="10">Cytoplasm</location>
    </subcellularLocation>
</comment>
<dbReference type="Proteomes" id="UP000467214">
    <property type="component" value="Unassembled WGS sequence"/>
</dbReference>
<dbReference type="SUPFAM" id="SSF51905">
    <property type="entry name" value="FAD/NAD(P)-binding domain"/>
    <property type="match status" value="1"/>
</dbReference>
<gene>
    <name evidence="10 13" type="primary">mnmC</name>
    <name evidence="13" type="ORF">GQF02_02030</name>
</gene>
<keyword evidence="6 10" id="KW-0819">tRNA processing</keyword>
<evidence type="ECO:0000313" key="13">
    <source>
        <dbReference type="EMBL" id="MXR35758.1"/>
    </source>
</evidence>
<dbReference type="GO" id="GO:0050660">
    <property type="term" value="F:flavin adenine dinucleotide binding"/>
    <property type="evidence" value="ECO:0007669"/>
    <property type="project" value="UniProtKB-UniRule"/>
</dbReference>
<dbReference type="SUPFAM" id="SSF53335">
    <property type="entry name" value="S-adenosyl-L-methionine-dependent methyltransferases"/>
    <property type="match status" value="1"/>
</dbReference>
<evidence type="ECO:0000256" key="9">
    <source>
        <dbReference type="ARBA" id="ARBA00023268"/>
    </source>
</evidence>
<evidence type="ECO:0000256" key="6">
    <source>
        <dbReference type="ARBA" id="ARBA00022694"/>
    </source>
</evidence>
<dbReference type="Gene3D" id="3.30.9.10">
    <property type="entry name" value="D-Amino Acid Oxidase, subunit A, domain 2"/>
    <property type="match status" value="1"/>
</dbReference>
<dbReference type="InterPro" id="IPR008471">
    <property type="entry name" value="MnmC-like_methylTransf"/>
</dbReference>
<dbReference type="EMBL" id="WSSB01000001">
    <property type="protein sequence ID" value="MXR35758.1"/>
    <property type="molecule type" value="Genomic_DNA"/>
</dbReference>
<accession>A0A845BKJ3</accession>
<dbReference type="SUPFAM" id="SSF54373">
    <property type="entry name" value="FAD-linked reductases, C-terminal domain"/>
    <property type="match status" value="1"/>
</dbReference>
<comment type="function">
    <text evidence="10">Catalyzes the last two steps in the biosynthesis of 5-methylaminomethyl-2-thiouridine (mnm(5)s(2)U) at the wobble position (U34) in tRNA. Catalyzes the FAD-dependent demodification of cmnm(5)s(2)U34 to nm(5)s(2)U34, followed by the transfer of a methyl group from S-adenosyl-L-methionine to nm(5)s(2)U34, to form mnm(5)s(2)U34.</text>
</comment>
<evidence type="ECO:0000259" key="11">
    <source>
        <dbReference type="Pfam" id="PF01266"/>
    </source>
</evidence>
<dbReference type="AlphaFoldDB" id="A0A845BKJ3"/>
<dbReference type="InterPro" id="IPR017610">
    <property type="entry name" value="tRNA_S-uridine_synth_MnmC_C"/>
</dbReference>
<sequence length="659" mass="69587">MTAAPLHARLEWQDGQPSSLDYGDVYFSRDSGLHETRHVFLAGNRLAERFAALPQQAHFTVGETGFGTGLNFLCAWQLFKACAPAGARLDFVSTEKHPLSHADLSRALQAWPELASEAAALLALYHGMETGHQRLLLDGGRVSLSLLIGDALDTLPELDTRVDAWFLDGFSPSKNPDMWQLPLFEQLARLSAPDATLATFTCAGFVRRGLSAAGFAVKKVPGFGSKREMTVGTRLAAGTLPWQAPWLSRPPQTGGRRAIVIGAGIAGASAAASLARRGFSVTVLERHAVPAQEASGNPQGVLYLKLSAHLTPQTRLLLAGYGYNLRTLYACQQKGTDWDDCGVLQLAHDDATRKRQAQLAAAFPASLLHPVSAAAAGVLAGLPLNQDGLFFPEGGWIKPPRLVAALLATPGVSCRYGAAVQSLDRTDKGWQAELADGGSCSADMVVIACANASALFTQSAHLPLKPIRGQVSVAAATGASRQLKTVLCGEGYIAPAADDAHTFGASFNFERSDSEVSADEHTGNLAMLAELSPALYQALDGDTLSPATLGGRAALRATTPDYLPLVGMLADQDAFEAAYADLGRDASLKLTTPMPWLDGLYISSGHGSRGMVSAPLAGELIASLACGETLPLPKPVVDALSPNRFLLRARIRAAKGRQS</sequence>
<dbReference type="PANTHER" id="PTHR13847:SF283">
    <property type="entry name" value="TRNA 5-METHYLAMINOMETHYL-2-THIOURIDINE BIOSYNTHESIS BIFUNCTIONAL PROTEIN MNMC"/>
    <property type="match status" value="1"/>
</dbReference>
<keyword evidence="9 10" id="KW-0511">Multifunctional enzyme</keyword>
<dbReference type="InterPro" id="IPR023032">
    <property type="entry name" value="tRNA_MAMT_biosynth_bifunc_MnmC"/>
</dbReference>
<dbReference type="GO" id="GO:0005737">
    <property type="term" value="C:cytoplasm"/>
    <property type="evidence" value="ECO:0007669"/>
    <property type="project" value="UniProtKB-SubCell"/>
</dbReference>
<comment type="catalytic activity">
    <reaction evidence="10">
        <text>5-aminomethyl-2-thiouridine(34) in tRNA + S-adenosyl-L-methionine = 5-methylaminomethyl-2-thiouridine(34) in tRNA + S-adenosyl-L-homocysteine + H(+)</text>
        <dbReference type="Rhea" id="RHEA:19569"/>
        <dbReference type="Rhea" id="RHEA-COMP:10195"/>
        <dbReference type="Rhea" id="RHEA-COMP:10197"/>
        <dbReference type="ChEBI" id="CHEBI:15378"/>
        <dbReference type="ChEBI" id="CHEBI:57856"/>
        <dbReference type="ChEBI" id="CHEBI:59789"/>
        <dbReference type="ChEBI" id="CHEBI:74454"/>
        <dbReference type="ChEBI" id="CHEBI:74455"/>
        <dbReference type="EC" id="2.1.1.61"/>
    </reaction>
</comment>
<reference evidence="13 14" key="1">
    <citation type="submission" date="2019-12" db="EMBL/GenBank/DDBJ databases">
        <title>Neisseriaceae gen. nov. sp. Genome sequencing and assembly.</title>
        <authorList>
            <person name="Liu Z."/>
            <person name="Li A."/>
        </authorList>
    </citation>
    <scope>NUCLEOTIDE SEQUENCE [LARGE SCALE GENOMIC DNA]</scope>
    <source>
        <strain evidence="13 14">B2N2-7</strain>
    </source>
</reference>
<dbReference type="Pfam" id="PF01266">
    <property type="entry name" value="DAO"/>
    <property type="match status" value="1"/>
</dbReference>
<feature type="domain" description="FAD dependent oxidoreductase" evidence="11">
    <location>
        <begin position="258"/>
        <end position="624"/>
    </location>
</feature>
<keyword evidence="4 10" id="KW-0808">Transferase</keyword>
<keyword evidence="14" id="KW-1185">Reference proteome</keyword>
<protein>
    <recommendedName>
        <fullName evidence="10">tRNA 5-methylaminomethyl-2-thiouridine biosynthesis bifunctional protein MnmC</fullName>
        <shortName evidence="10">tRNA mnm(5)s(2)U biosynthesis bifunctional protein</shortName>
    </recommendedName>
    <domain>
        <recommendedName>
            <fullName evidence="10">tRNA (mnm(5)s(2)U34)-methyltransferase</fullName>
            <ecNumber evidence="10">2.1.1.61</ecNumber>
        </recommendedName>
    </domain>
    <domain>
        <recommendedName>
            <fullName evidence="10">FAD-dependent cmnm(5)s(2)U34 oxidoreductase</fullName>
            <ecNumber evidence="10">1.5.-.-</ecNumber>
        </recommendedName>
    </domain>
</protein>
<evidence type="ECO:0000256" key="10">
    <source>
        <dbReference type="HAMAP-Rule" id="MF_01102"/>
    </source>
</evidence>